<dbReference type="InterPro" id="IPR049516">
    <property type="entry name" value="FAD-depend_C"/>
</dbReference>
<feature type="domain" description="FAD-dependent protein C-terminal" evidence="1">
    <location>
        <begin position="229"/>
        <end position="408"/>
    </location>
</feature>
<dbReference type="Proteomes" id="UP000288812">
    <property type="component" value="Unassembled WGS sequence"/>
</dbReference>
<dbReference type="OrthoDB" id="9762921at2"/>
<dbReference type="AlphaFoldDB" id="A0A437S7W3"/>
<dbReference type="Gene3D" id="3.50.50.60">
    <property type="entry name" value="FAD/NAD(P)-binding domain"/>
    <property type="match status" value="2"/>
</dbReference>
<reference evidence="2 3" key="1">
    <citation type="submission" date="2018-11" db="EMBL/GenBank/DDBJ databases">
        <title>Genome sequencing and assembly of Anaerosphaera sp. nov., GS7-6-2.</title>
        <authorList>
            <person name="Rettenmaier R."/>
            <person name="Liebl W."/>
            <person name="Zverlov V."/>
        </authorList>
    </citation>
    <scope>NUCLEOTIDE SEQUENCE [LARGE SCALE GENOMIC DNA]</scope>
    <source>
        <strain evidence="2 3">GS7-6-2</strain>
    </source>
</reference>
<dbReference type="InterPro" id="IPR036188">
    <property type="entry name" value="FAD/NAD-bd_sf"/>
</dbReference>
<keyword evidence="3" id="KW-1185">Reference proteome</keyword>
<gene>
    <name evidence="2" type="ORF">EF514_02520</name>
</gene>
<dbReference type="PANTHER" id="PTHR43106">
    <property type="entry name" value="DEHYDROGENASE-RELATED"/>
    <property type="match status" value="1"/>
</dbReference>
<dbReference type="Pfam" id="PF21688">
    <property type="entry name" value="FAD-depend_C"/>
    <property type="match status" value="1"/>
</dbReference>
<dbReference type="PRINTS" id="PR00368">
    <property type="entry name" value="FADPNR"/>
</dbReference>
<dbReference type="InterPro" id="IPR028348">
    <property type="entry name" value="FAD-binding_protein"/>
</dbReference>
<dbReference type="PANTHER" id="PTHR43106:SF1">
    <property type="entry name" value="DEHYDROGENASE-RELATED"/>
    <property type="match status" value="1"/>
</dbReference>
<evidence type="ECO:0000313" key="3">
    <source>
        <dbReference type="Proteomes" id="UP000288812"/>
    </source>
</evidence>
<organism evidence="2 3">
    <name type="scientific">Anaerosphaera multitolerans</name>
    <dbReference type="NCBI Taxonomy" id="2487351"/>
    <lineage>
        <taxon>Bacteria</taxon>
        <taxon>Bacillati</taxon>
        <taxon>Bacillota</taxon>
        <taxon>Tissierellia</taxon>
        <taxon>Tissierellales</taxon>
        <taxon>Peptoniphilaceae</taxon>
        <taxon>Anaerosphaera</taxon>
    </lineage>
</organism>
<accession>A0A437S7W3</accession>
<comment type="caution">
    <text evidence="2">The sequence shown here is derived from an EMBL/GenBank/DDBJ whole genome shotgun (WGS) entry which is preliminary data.</text>
</comment>
<dbReference type="SUPFAM" id="SSF51905">
    <property type="entry name" value="FAD/NAD(P)-binding domain"/>
    <property type="match status" value="1"/>
</dbReference>
<protein>
    <submittedName>
        <fullName evidence="2">NAD(P)/FAD-dependent oxidoreductase</fullName>
    </submittedName>
</protein>
<proteinExistence type="predicted"/>
<sequence>MKKYDVIIIGAGASGAFASYEFTKLNSNLKVLIIEKGNSIEKRICPIKAGKVESCIGCIPCNIMNGFGGAGTLSDGKYNITTNFGGDIHNYIGKEKAIELMEYVDEVLCSFDDGESKLYTTKSSNLKTVALRHDLHLLEAKVRHFGTDRNIEILKKMYEYVKNNIEIKFNTCCSEVEKNSKGEYIVTTDKGEEFACNHLILASGRSGSKWISKICKQFNIGLLSNQVDIGVRVELPAEVFKHITDEVYESKIVYLTKEYNDLVRTFCMNPYGQVVAENTNGIITVNGHSYANPEFQSENTNFALLVSNRFTEPFKDSNDYGESIAKLSNMLGGGVLLQRFGDLIKGRRSDKKRMEKCFTIPTLKATPGDLSLVIPKRQLDSIIEMIYALDKIAPGTANGDTLLYGVEVKFYNSRVEVDENFETAEKGLYVVGDGGGATHSLSQASACGVYVARYLNSLLKS</sequence>
<evidence type="ECO:0000259" key="1">
    <source>
        <dbReference type="Pfam" id="PF21688"/>
    </source>
</evidence>
<dbReference type="PIRSF" id="PIRSF038984">
    <property type="entry name" value="FAD_binding_protein"/>
    <property type="match status" value="1"/>
</dbReference>
<dbReference type="EMBL" id="RLIH01000003">
    <property type="protein sequence ID" value="RVU55165.1"/>
    <property type="molecule type" value="Genomic_DNA"/>
</dbReference>
<name>A0A437S7W3_9FIRM</name>
<evidence type="ECO:0000313" key="2">
    <source>
        <dbReference type="EMBL" id="RVU55165.1"/>
    </source>
</evidence>
<dbReference type="RefSeq" id="WP_127723508.1">
    <property type="nucleotide sequence ID" value="NZ_RLIH01000003.1"/>
</dbReference>